<dbReference type="Proteomes" id="UP000063429">
    <property type="component" value="Chromosome"/>
</dbReference>
<dbReference type="PANTHER" id="PTHR42779">
    <property type="entry name" value="PROTEIN YNJB"/>
    <property type="match status" value="1"/>
</dbReference>
<dbReference type="PANTHER" id="PTHR42779:SF1">
    <property type="entry name" value="PROTEIN YNJB"/>
    <property type="match status" value="1"/>
</dbReference>
<accession>A0ABN4HYE6</accession>
<protein>
    <submittedName>
        <fullName evidence="2">ABC transporter substrate-binding protein</fullName>
    </submittedName>
</protein>
<sequence length="395" mass="43292">MKQVLNTLHKATRRTVLAAAIGFGMAAMAGSPAAHAQAAVTINVVDVAGSLALLQEAIESYKTTHPNVKFTFTKAPAPELPSKLKAMQNAKRSDIDLVLGGTDILAAGIEQNLWVTLLPENNAKFAPLTENYLPEVKKMQELAHNQGLAVAFMPAGPLLEYNPDKVKQVPGTPQELLAWCKANPNKLIYARPANSGPGRTFLMGLPYLLGDKDPKDPVKGWDKTWAYLKELNTCIEYYPGGTGAVMKELGEGSRDMTVTVTGWDINPRALGVVPKEFKVGAFKNMTWVNDTHYMIVPKGLAPAKQAVVLDVMAYLLQPKQQAQTYDKGYFYPGPAIKNVPVTMAPQASQDTLKEFGRAEYADWIAKFPHVQPLDAQVMVKAFRIWDEQVGAQKFK</sequence>
<keyword evidence="3" id="KW-1185">Reference proteome</keyword>
<gene>
    <name evidence="2" type="ORF">F506_14400</name>
</gene>
<feature type="chain" id="PRO_5045626186" evidence="1">
    <location>
        <begin position="30"/>
        <end position="395"/>
    </location>
</feature>
<dbReference type="InterPro" id="IPR006059">
    <property type="entry name" value="SBP"/>
</dbReference>
<dbReference type="EMBL" id="CP011409">
    <property type="protein sequence ID" value="AKZ63699.1"/>
    <property type="molecule type" value="Genomic_DNA"/>
</dbReference>
<dbReference type="Gene3D" id="3.40.190.10">
    <property type="entry name" value="Periplasmic binding protein-like II"/>
    <property type="match status" value="2"/>
</dbReference>
<dbReference type="InterPro" id="IPR006311">
    <property type="entry name" value="TAT_signal"/>
</dbReference>
<name>A0ABN4HYE6_9BURK</name>
<evidence type="ECO:0000313" key="2">
    <source>
        <dbReference type="EMBL" id="AKZ63699.1"/>
    </source>
</evidence>
<feature type="signal peptide" evidence="1">
    <location>
        <begin position="1"/>
        <end position="29"/>
    </location>
</feature>
<organism evidence="2 3">
    <name type="scientific">Herbaspirillum hiltneri N3</name>
    <dbReference type="NCBI Taxonomy" id="1262470"/>
    <lineage>
        <taxon>Bacteria</taxon>
        <taxon>Pseudomonadati</taxon>
        <taxon>Pseudomonadota</taxon>
        <taxon>Betaproteobacteria</taxon>
        <taxon>Burkholderiales</taxon>
        <taxon>Oxalobacteraceae</taxon>
        <taxon>Herbaspirillum</taxon>
    </lineage>
</organism>
<evidence type="ECO:0000313" key="3">
    <source>
        <dbReference type="Proteomes" id="UP000063429"/>
    </source>
</evidence>
<dbReference type="SUPFAM" id="SSF53850">
    <property type="entry name" value="Periplasmic binding protein-like II"/>
    <property type="match status" value="1"/>
</dbReference>
<keyword evidence="1" id="KW-0732">Signal</keyword>
<proteinExistence type="predicted"/>
<dbReference type="Pfam" id="PF13416">
    <property type="entry name" value="SBP_bac_8"/>
    <property type="match status" value="1"/>
</dbReference>
<evidence type="ECO:0000256" key="1">
    <source>
        <dbReference type="SAM" id="SignalP"/>
    </source>
</evidence>
<reference evidence="3" key="1">
    <citation type="journal article" date="2015" name="Genome Announc.">
        <title>Complete Genome Sequence of Herbaspirillum hiltneri N3 (DSM 17495), Isolated from Surface-Sterilized Wheat Roots.</title>
        <authorList>
            <person name="Guizelini D."/>
            <person name="Saizaki P.M."/>
            <person name="Coimbra N.A."/>
            <person name="Weiss V.A."/>
            <person name="Faoro H."/>
            <person name="Sfeir M.Z."/>
            <person name="Baura V.A."/>
            <person name="Monteiro R.A."/>
            <person name="Chubatsu L.S."/>
            <person name="Souza E.M."/>
            <person name="Cruz L.M."/>
            <person name="Pedrosa F.O."/>
            <person name="Raittz R.T."/>
            <person name="Marchaukoski J.N."/>
            <person name="Steffens M.B."/>
        </authorList>
    </citation>
    <scope>NUCLEOTIDE SEQUENCE [LARGE SCALE GENOMIC DNA]</scope>
    <source>
        <strain evidence="3">N3</strain>
    </source>
</reference>
<dbReference type="PROSITE" id="PS51318">
    <property type="entry name" value="TAT"/>
    <property type="match status" value="1"/>
</dbReference>